<keyword evidence="5" id="KW-1185">Reference proteome</keyword>
<protein>
    <submittedName>
        <fullName evidence="4">Chromatin associated protein KTI12</fullName>
    </submittedName>
</protein>
<evidence type="ECO:0000313" key="4">
    <source>
        <dbReference type="EMBL" id="KAF2238109.1"/>
    </source>
</evidence>
<keyword evidence="2" id="KW-0067">ATP-binding</keyword>
<evidence type="ECO:0000256" key="2">
    <source>
        <dbReference type="ARBA" id="ARBA00022840"/>
    </source>
</evidence>
<dbReference type="GO" id="GO:0005524">
    <property type="term" value="F:ATP binding"/>
    <property type="evidence" value="ECO:0007669"/>
    <property type="project" value="UniProtKB-KW"/>
</dbReference>
<dbReference type="Proteomes" id="UP000800092">
    <property type="component" value="Unassembled WGS sequence"/>
</dbReference>
<dbReference type="EMBL" id="ML991777">
    <property type="protein sequence ID" value="KAF2238109.1"/>
    <property type="molecule type" value="Genomic_DNA"/>
</dbReference>
<dbReference type="FunFam" id="3.40.50.300:FF:002734">
    <property type="entry name" value="Chromatin associated protein KTI12"/>
    <property type="match status" value="1"/>
</dbReference>
<dbReference type="Pfam" id="PF08433">
    <property type="entry name" value="KTI12"/>
    <property type="match status" value="1"/>
</dbReference>
<name>A0A6A6HJV6_VIRVR</name>
<dbReference type="SUPFAM" id="SSF52540">
    <property type="entry name" value="P-loop containing nucleoside triphosphate hydrolases"/>
    <property type="match status" value="1"/>
</dbReference>
<keyword evidence="1" id="KW-0547">Nucleotide-binding</keyword>
<dbReference type="Gene3D" id="3.40.50.300">
    <property type="entry name" value="P-loop containing nucleotide triphosphate hydrolases"/>
    <property type="match status" value="1"/>
</dbReference>
<reference evidence="4" key="1">
    <citation type="journal article" date="2020" name="Stud. Mycol.">
        <title>101 Dothideomycetes genomes: a test case for predicting lifestyles and emergence of pathogens.</title>
        <authorList>
            <person name="Haridas S."/>
            <person name="Albert R."/>
            <person name="Binder M."/>
            <person name="Bloem J."/>
            <person name="Labutti K."/>
            <person name="Salamov A."/>
            <person name="Andreopoulos B."/>
            <person name="Baker S."/>
            <person name="Barry K."/>
            <person name="Bills G."/>
            <person name="Bluhm B."/>
            <person name="Cannon C."/>
            <person name="Castanera R."/>
            <person name="Culley D."/>
            <person name="Daum C."/>
            <person name="Ezra D."/>
            <person name="Gonzalez J."/>
            <person name="Henrissat B."/>
            <person name="Kuo A."/>
            <person name="Liang C."/>
            <person name="Lipzen A."/>
            <person name="Lutzoni F."/>
            <person name="Magnuson J."/>
            <person name="Mondo S."/>
            <person name="Nolan M."/>
            <person name="Ohm R."/>
            <person name="Pangilinan J."/>
            <person name="Park H.-J."/>
            <person name="Ramirez L."/>
            <person name="Alfaro M."/>
            <person name="Sun H."/>
            <person name="Tritt A."/>
            <person name="Yoshinaga Y."/>
            <person name="Zwiers L.-H."/>
            <person name="Turgeon B."/>
            <person name="Goodwin S."/>
            <person name="Spatafora J."/>
            <person name="Crous P."/>
            <person name="Grigoriev I."/>
        </authorList>
    </citation>
    <scope>NUCLEOTIDE SEQUENCE</scope>
    <source>
        <strain evidence="4">Tuck. ex Michener</strain>
    </source>
</reference>
<gene>
    <name evidence="4" type="ORF">EV356DRAFT_479929</name>
</gene>
<dbReference type="AlphaFoldDB" id="A0A6A6HJV6"/>
<accession>A0A6A6HJV6</accession>
<comment type="similarity">
    <text evidence="3">Belongs to the KTI12 family.</text>
</comment>
<dbReference type="InterPro" id="IPR027417">
    <property type="entry name" value="P-loop_NTPase"/>
</dbReference>
<proteinExistence type="inferred from homology"/>
<dbReference type="PANTHER" id="PTHR12435">
    <property type="match status" value="1"/>
</dbReference>
<evidence type="ECO:0000256" key="1">
    <source>
        <dbReference type="ARBA" id="ARBA00022741"/>
    </source>
</evidence>
<sequence length="297" mass="32813">MPLLLISGFPSSGKTHRATQLQSAFEAKIANSTDARISRLTVHLINDESLGLSREVYHSARPEKDARAAEYSAVKRVLGKDAVVIADSLNYIKGFRYQLYCEAKALQTPSCVVHVGTPEEKCRELNNTLLNDPSKPGGYVEEDFDNLVFRYEEPNGMTRWDSPLFTVLYDDENPPIDEIWDALVGSDGKVKVVKPNAATVLTPAAPSNLLYELNKTTSAVLATIASYQTNHPGEPGGKVTVPNCSVAVELPATTVTSPQLQRLRRSFVALNRQYNLEPARLKSLFVEYLNDEFLKLG</sequence>
<organism evidence="4 5">
    <name type="scientific">Viridothelium virens</name>
    <name type="common">Speckled blister lichen</name>
    <name type="synonym">Trypethelium virens</name>
    <dbReference type="NCBI Taxonomy" id="1048519"/>
    <lineage>
        <taxon>Eukaryota</taxon>
        <taxon>Fungi</taxon>
        <taxon>Dikarya</taxon>
        <taxon>Ascomycota</taxon>
        <taxon>Pezizomycotina</taxon>
        <taxon>Dothideomycetes</taxon>
        <taxon>Dothideomycetes incertae sedis</taxon>
        <taxon>Trypetheliales</taxon>
        <taxon>Trypetheliaceae</taxon>
        <taxon>Viridothelium</taxon>
    </lineage>
</organism>
<dbReference type="OrthoDB" id="9972657at2759"/>
<evidence type="ECO:0000313" key="5">
    <source>
        <dbReference type="Proteomes" id="UP000800092"/>
    </source>
</evidence>
<evidence type="ECO:0000256" key="3">
    <source>
        <dbReference type="ARBA" id="ARBA00025768"/>
    </source>
</evidence>
<dbReference type="InterPro" id="IPR013641">
    <property type="entry name" value="KTI12/PSTK"/>
</dbReference>